<sequence length="100" mass="10756">MRTLSPNLYYQPKELVGRGGGRLELSRVSRGYAGTYHVNASNPLGHVTASFIINVLYGPENVQTEKEVTVSVGATVSVECSAAGNPAPTLTWTRAPPRNR</sequence>
<keyword evidence="2" id="KW-1015">Disulfide bond</keyword>
<dbReference type="PANTHER" id="PTHR45080:SF8">
    <property type="entry name" value="IG-LIKE DOMAIN-CONTAINING PROTEIN"/>
    <property type="match status" value="1"/>
</dbReference>
<evidence type="ECO:0000259" key="4">
    <source>
        <dbReference type="PROSITE" id="PS50835"/>
    </source>
</evidence>
<dbReference type="InterPro" id="IPR050958">
    <property type="entry name" value="Cell_Adh-Cytoskel_Orgn"/>
</dbReference>
<organism evidence="5 6">
    <name type="scientific">Petrolisthes manimaculis</name>
    <dbReference type="NCBI Taxonomy" id="1843537"/>
    <lineage>
        <taxon>Eukaryota</taxon>
        <taxon>Metazoa</taxon>
        <taxon>Ecdysozoa</taxon>
        <taxon>Arthropoda</taxon>
        <taxon>Crustacea</taxon>
        <taxon>Multicrustacea</taxon>
        <taxon>Malacostraca</taxon>
        <taxon>Eumalacostraca</taxon>
        <taxon>Eucarida</taxon>
        <taxon>Decapoda</taxon>
        <taxon>Pleocyemata</taxon>
        <taxon>Anomura</taxon>
        <taxon>Galatheoidea</taxon>
        <taxon>Porcellanidae</taxon>
        <taxon>Petrolisthes</taxon>
    </lineage>
</organism>
<reference evidence="5" key="1">
    <citation type="submission" date="2023-11" db="EMBL/GenBank/DDBJ databases">
        <title>Genome assemblies of two species of porcelain crab, Petrolisthes cinctipes and Petrolisthes manimaculis (Anomura: Porcellanidae).</title>
        <authorList>
            <person name="Angst P."/>
        </authorList>
    </citation>
    <scope>NUCLEOTIDE SEQUENCE</scope>
    <source>
        <strain evidence="5">PB745_02</strain>
        <tissue evidence="5">Gill</tissue>
    </source>
</reference>
<gene>
    <name evidence="5" type="ORF">Pmani_039366</name>
</gene>
<dbReference type="InterPro" id="IPR013098">
    <property type="entry name" value="Ig_I-set"/>
</dbReference>
<evidence type="ECO:0000313" key="6">
    <source>
        <dbReference type="Proteomes" id="UP001292094"/>
    </source>
</evidence>
<dbReference type="InterPro" id="IPR013783">
    <property type="entry name" value="Ig-like_fold"/>
</dbReference>
<feature type="domain" description="Ig-like" evidence="4">
    <location>
        <begin position="59"/>
        <end position="100"/>
    </location>
</feature>
<dbReference type="InterPro" id="IPR036179">
    <property type="entry name" value="Ig-like_dom_sf"/>
</dbReference>
<dbReference type="GO" id="GO:0007156">
    <property type="term" value="P:homophilic cell adhesion via plasma membrane adhesion molecules"/>
    <property type="evidence" value="ECO:0007669"/>
    <property type="project" value="TreeGrafter"/>
</dbReference>
<dbReference type="InterPro" id="IPR007110">
    <property type="entry name" value="Ig-like_dom"/>
</dbReference>
<dbReference type="PANTHER" id="PTHR45080">
    <property type="entry name" value="CONTACTIN 5"/>
    <property type="match status" value="1"/>
</dbReference>
<dbReference type="EMBL" id="JAWZYT010006768">
    <property type="protein sequence ID" value="KAK4287565.1"/>
    <property type="molecule type" value="Genomic_DNA"/>
</dbReference>
<comment type="caution">
    <text evidence="5">The sequence shown here is derived from an EMBL/GenBank/DDBJ whole genome shotgun (WGS) entry which is preliminary data.</text>
</comment>
<evidence type="ECO:0000256" key="1">
    <source>
        <dbReference type="ARBA" id="ARBA00022729"/>
    </source>
</evidence>
<dbReference type="Gene3D" id="2.60.40.10">
    <property type="entry name" value="Immunoglobulins"/>
    <property type="match status" value="2"/>
</dbReference>
<dbReference type="GO" id="GO:0005886">
    <property type="term" value="C:plasma membrane"/>
    <property type="evidence" value="ECO:0007669"/>
    <property type="project" value="TreeGrafter"/>
</dbReference>
<accession>A0AAE1NCR1</accession>
<dbReference type="SUPFAM" id="SSF48726">
    <property type="entry name" value="Immunoglobulin"/>
    <property type="match status" value="2"/>
</dbReference>
<evidence type="ECO:0000256" key="2">
    <source>
        <dbReference type="ARBA" id="ARBA00023157"/>
    </source>
</evidence>
<keyword evidence="6" id="KW-1185">Reference proteome</keyword>
<dbReference type="Pfam" id="PF07679">
    <property type="entry name" value="I-set"/>
    <property type="match status" value="1"/>
</dbReference>
<dbReference type="PROSITE" id="PS50835">
    <property type="entry name" value="IG_LIKE"/>
    <property type="match status" value="1"/>
</dbReference>
<evidence type="ECO:0000313" key="5">
    <source>
        <dbReference type="EMBL" id="KAK4287565.1"/>
    </source>
</evidence>
<keyword evidence="3" id="KW-0393">Immunoglobulin domain</keyword>
<dbReference type="AlphaFoldDB" id="A0AAE1NCR1"/>
<name>A0AAE1NCR1_9EUCA</name>
<evidence type="ECO:0000256" key="3">
    <source>
        <dbReference type="ARBA" id="ARBA00023319"/>
    </source>
</evidence>
<dbReference type="Proteomes" id="UP001292094">
    <property type="component" value="Unassembled WGS sequence"/>
</dbReference>
<protein>
    <recommendedName>
        <fullName evidence="4">Ig-like domain-containing protein</fullName>
    </recommendedName>
</protein>
<keyword evidence="1" id="KW-0732">Signal</keyword>
<proteinExistence type="predicted"/>